<dbReference type="AlphaFoldDB" id="A0A1D3D4Z7"/>
<evidence type="ECO:0008006" key="5">
    <source>
        <dbReference type="Google" id="ProtNLM"/>
    </source>
</evidence>
<proteinExistence type="predicted"/>
<evidence type="ECO:0000256" key="1">
    <source>
        <dbReference type="SAM" id="MobiDB-lite"/>
    </source>
</evidence>
<comment type="caution">
    <text evidence="3">The sequence shown here is derived from an EMBL/GenBank/DDBJ whole genome shotgun (WGS) entry which is preliminary data.</text>
</comment>
<protein>
    <recommendedName>
        <fullName evidence="5">Transmembrane protein</fullName>
    </recommendedName>
</protein>
<feature type="transmembrane region" description="Helical" evidence="2">
    <location>
        <begin position="81"/>
        <end position="103"/>
    </location>
</feature>
<dbReference type="InParanoid" id="A0A1D3D4Z7"/>
<evidence type="ECO:0000256" key="2">
    <source>
        <dbReference type="SAM" id="Phobius"/>
    </source>
</evidence>
<name>A0A1D3D4Z7_9EIME</name>
<dbReference type="Proteomes" id="UP000095192">
    <property type="component" value="Unassembled WGS sequence"/>
</dbReference>
<keyword evidence="2" id="KW-1133">Transmembrane helix</keyword>
<feature type="region of interest" description="Disordered" evidence="1">
    <location>
        <begin position="1"/>
        <end position="43"/>
    </location>
</feature>
<keyword evidence="2" id="KW-0472">Membrane</keyword>
<evidence type="ECO:0000313" key="3">
    <source>
        <dbReference type="EMBL" id="OEH78510.1"/>
    </source>
</evidence>
<accession>A0A1D3D4Z7</accession>
<keyword evidence="2" id="KW-0812">Transmembrane</keyword>
<gene>
    <name evidence="3" type="ORF">cyc_00921</name>
</gene>
<keyword evidence="4" id="KW-1185">Reference proteome</keyword>
<reference evidence="3 4" key="1">
    <citation type="journal article" date="2016" name="BMC Genomics">
        <title>Comparative genomics reveals Cyclospora cayetanensis possesses coccidia-like metabolism and invasion components but unique surface antigens.</title>
        <authorList>
            <person name="Liu S."/>
            <person name="Wang L."/>
            <person name="Zheng H."/>
            <person name="Xu Z."/>
            <person name="Roellig D.M."/>
            <person name="Li N."/>
            <person name="Frace M.A."/>
            <person name="Tang K."/>
            <person name="Arrowood M.J."/>
            <person name="Moss D.M."/>
            <person name="Zhang L."/>
            <person name="Feng Y."/>
            <person name="Xiao L."/>
        </authorList>
    </citation>
    <scope>NUCLEOTIDE SEQUENCE [LARGE SCALE GENOMIC DNA]</scope>
    <source>
        <strain evidence="3 4">CHN_HEN01</strain>
    </source>
</reference>
<organism evidence="3 4">
    <name type="scientific">Cyclospora cayetanensis</name>
    <dbReference type="NCBI Taxonomy" id="88456"/>
    <lineage>
        <taxon>Eukaryota</taxon>
        <taxon>Sar</taxon>
        <taxon>Alveolata</taxon>
        <taxon>Apicomplexa</taxon>
        <taxon>Conoidasida</taxon>
        <taxon>Coccidia</taxon>
        <taxon>Eucoccidiorida</taxon>
        <taxon>Eimeriorina</taxon>
        <taxon>Eimeriidae</taxon>
        <taxon>Cyclospora</taxon>
    </lineage>
</organism>
<dbReference type="VEuPathDB" id="ToxoDB:cyc_00921"/>
<evidence type="ECO:0000313" key="4">
    <source>
        <dbReference type="Proteomes" id="UP000095192"/>
    </source>
</evidence>
<dbReference type="EMBL" id="JROU02000705">
    <property type="protein sequence ID" value="OEH78510.1"/>
    <property type="molecule type" value="Genomic_DNA"/>
</dbReference>
<feature type="compositionally biased region" description="Polar residues" evidence="1">
    <location>
        <begin position="27"/>
        <end position="41"/>
    </location>
</feature>
<sequence>MDASSAYKPAGEGSEPSPSAWEGSGGSATPENGGVSSSASAERSLMVAGSPPLDAAGSARNAPFNCPLPAPGAPPHWRYPILGASVIGLTVGPPLGFAGYMLFNYSKVQQMEAKFREAQAMFEARRRGFPGGFPGGFGGPPFAGGPSGVPLGWRADDSAAAGANAASWTSPAALDSAQSPSPSADELLKE</sequence>
<feature type="compositionally biased region" description="Low complexity" evidence="1">
    <location>
        <begin position="162"/>
        <end position="173"/>
    </location>
</feature>
<feature type="region of interest" description="Disordered" evidence="1">
    <location>
        <begin position="162"/>
        <end position="190"/>
    </location>
</feature>